<keyword evidence="4" id="KW-0564">Palmitate</keyword>
<dbReference type="Pfam" id="PF01547">
    <property type="entry name" value="SBP_bac_1"/>
    <property type="match status" value="1"/>
</dbReference>
<keyword evidence="1" id="KW-1003">Cell membrane</keyword>
<proteinExistence type="predicted"/>
<feature type="domain" description="DUF3502" evidence="8">
    <location>
        <begin position="500"/>
        <end position="568"/>
    </location>
</feature>
<protein>
    <submittedName>
        <fullName evidence="9">ABC transporter substrate-binding protein</fullName>
    </submittedName>
</protein>
<dbReference type="InterPro" id="IPR022627">
    <property type="entry name" value="DUF3502"/>
</dbReference>
<dbReference type="PANTHER" id="PTHR43649">
    <property type="entry name" value="ARABINOSE-BINDING PROTEIN-RELATED"/>
    <property type="match status" value="1"/>
</dbReference>
<dbReference type="SUPFAM" id="SSF53850">
    <property type="entry name" value="Periplasmic binding protein-like II"/>
    <property type="match status" value="1"/>
</dbReference>
<organism evidence="9 10">
    <name type="scientific">Candidatus Eisenbergiella merdavium</name>
    <dbReference type="NCBI Taxonomy" id="2838551"/>
    <lineage>
        <taxon>Bacteria</taxon>
        <taxon>Bacillati</taxon>
        <taxon>Bacillota</taxon>
        <taxon>Clostridia</taxon>
        <taxon>Lachnospirales</taxon>
        <taxon>Lachnospiraceae</taxon>
        <taxon>Eisenbergiella</taxon>
    </lineage>
</organism>
<keyword evidence="3" id="KW-0472">Membrane</keyword>
<dbReference type="AlphaFoldDB" id="A0A9D2NGG5"/>
<evidence type="ECO:0000313" key="9">
    <source>
        <dbReference type="EMBL" id="HJC25061.1"/>
    </source>
</evidence>
<feature type="region of interest" description="Disordered" evidence="6">
    <location>
        <begin position="29"/>
        <end position="69"/>
    </location>
</feature>
<comment type="caution">
    <text evidence="9">The sequence shown here is derived from an EMBL/GenBank/DDBJ whole genome shotgun (WGS) entry which is preliminary data.</text>
</comment>
<accession>A0A9D2NGG5</accession>
<sequence length="573" mass="64453">MKRRSLLTKAASLLLAGIMTASLAACGSSQQTGGAAESSQSAASDSASAQTDAAADDASGETEAQEAAVQMEDTTINIRVMNEYRNIEKVLEKYEEMTQDDPIMSKIHLNFSYVAGGDYKDKLTMAMVAQEDYDLMFCGGWHGLSTFIQQGNFADLSGYFNNDQFPGLKSAFSEDFVNAMTSYVRQEDGTFKTGIYGINLASYYEDSRGFMYREDLRKKYNCDPITDEESLFAFVQTVAENEPDMIGVSLSNFFRLDSPFYSAKHDHVFTQDNVNILGDQTWFYVGLSDDNKTVLNAVVAGDSEDQFSKMPEGYQYDFITEYTVERTKWNPYLSPNRGTTDTVEKEAAITYSTLTEYESKATEAQERLPEAEFGFYVIEDAQRNKEEGAVICDMVTNNWLVVPEWSEKIDAVMYFLDWMFGSQEANDLFQYGIEGEDWEAVGEDGYKATDISDEEKYTMPNYSLTLNPSYVKFSEFVSNDPELKADFEYMYDPSTYQLSPLAGFTFDTTNVETQIANVSALSNELQLTISMYDADEAVEKINAWHEQAEAVGLEEIRQELISQIQAFLDAKNA</sequence>
<dbReference type="PANTHER" id="PTHR43649:SF33">
    <property type="entry name" value="POLYGALACTURONAN_RHAMNOGALACTURONAN-BINDING PROTEIN YTCQ"/>
    <property type="match status" value="1"/>
</dbReference>
<evidence type="ECO:0000256" key="5">
    <source>
        <dbReference type="ARBA" id="ARBA00023288"/>
    </source>
</evidence>
<evidence type="ECO:0000256" key="7">
    <source>
        <dbReference type="SAM" id="SignalP"/>
    </source>
</evidence>
<feature type="chain" id="PRO_5039346257" evidence="7">
    <location>
        <begin position="25"/>
        <end position="573"/>
    </location>
</feature>
<evidence type="ECO:0000256" key="1">
    <source>
        <dbReference type="ARBA" id="ARBA00022475"/>
    </source>
</evidence>
<evidence type="ECO:0000256" key="6">
    <source>
        <dbReference type="SAM" id="MobiDB-lite"/>
    </source>
</evidence>
<dbReference type="PROSITE" id="PS51257">
    <property type="entry name" value="PROKAR_LIPOPROTEIN"/>
    <property type="match status" value="1"/>
</dbReference>
<feature type="signal peptide" evidence="7">
    <location>
        <begin position="1"/>
        <end position="24"/>
    </location>
</feature>
<evidence type="ECO:0000256" key="3">
    <source>
        <dbReference type="ARBA" id="ARBA00023136"/>
    </source>
</evidence>
<keyword evidence="2 7" id="KW-0732">Signal</keyword>
<evidence type="ECO:0000313" key="10">
    <source>
        <dbReference type="Proteomes" id="UP000823891"/>
    </source>
</evidence>
<evidence type="ECO:0000259" key="8">
    <source>
        <dbReference type="Pfam" id="PF12010"/>
    </source>
</evidence>
<dbReference type="Proteomes" id="UP000823891">
    <property type="component" value="Unassembled WGS sequence"/>
</dbReference>
<dbReference type="Pfam" id="PF12010">
    <property type="entry name" value="DUF3502"/>
    <property type="match status" value="1"/>
</dbReference>
<feature type="compositionally biased region" description="Low complexity" evidence="6">
    <location>
        <begin position="29"/>
        <end position="53"/>
    </location>
</feature>
<keyword evidence="5" id="KW-0449">Lipoprotein</keyword>
<evidence type="ECO:0000256" key="4">
    <source>
        <dbReference type="ARBA" id="ARBA00023139"/>
    </source>
</evidence>
<reference evidence="9" key="2">
    <citation type="submission" date="2021-04" db="EMBL/GenBank/DDBJ databases">
        <authorList>
            <person name="Gilroy R."/>
        </authorList>
    </citation>
    <scope>NUCLEOTIDE SEQUENCE</scope>
    <source>
        <strain evidence="9">USAMLcec2-132</strain>
    </source>
</reference>
<dbReference type="InterPro" id="IPR050490">
    <property type="entry name" value="Bact_solute-bd_prot1"/>
</dbReference>
<dbReference type="InterPro" id="IPR006059">
    <property type="entry name" value="SBP"/>
</dbReference>
<dbReference type="EMBL" id="DWWS01000054">
    <property type="protein sequence ID" value="HJC25061.1"/>
    <property type="molecule type" value="Genomic_DNA"/>
</dbReference>
<evidence type="ECO:0000256" key="2">
    <source>
        <dbReference type="ARBA" id="ARBA00022729"/>
    </source>
</evidence>
<name>A0A9D2NGG5_9FIRM</name>
<feature type="compositionally biased region" description="Acidic residues" evidence="6">
    <location>
        <begin position="54"/>
        <end position="64"/>
    </location>
</feature>
<gene>
    <name evidence="9" type="ORF">H9761_15410</name>
</gene>
<reference evidence="9" key="1">
    <citation type="journal article" date="2021" name="PeerJ">
        <title>Extensive microbial diversity within the chicken gut microbiome revealed by metagenomics and culture.</title>
        <authorList>
            <person name="Gilroy R."/>
            <person name="Ravi A."/>
            <person name="Getino M."/>
            <person name="Pursley I."/>
            <person name="Horton D.L."/>
            <person name="Alikhan N.F."/>
            <person name="Baker D."/>
            <person name="Gharbi K."/>
            <person name="Hall N."/>
            <person name="Watson M."/>
            <person name="Adriaenssens E.M."/>
            <person name="Foster-Nyarko E."/>
            <person name="Jarju S."/>
            <person name="Secka A."/>
            <person name="Antonio M."/>
            <person name="Oren A."/>
            <person name="Chaudhuri R.R."/>
            <person name="La Ragione R."/>
            <person name="Hildebrand F."/>
            <person name="Pallen M.J."/>
        </authorList>
    </citation>
    <scope>NUCLEOTIDE SEQUENCE</scope>
    <source>
        <strain evidence="9">USAMLcec2-132</strain>
    </source>
</reference>
<dbReference type="Gene3D" id="3.40.190.10">
    <property type="entry name" value="Periplasmic binding protein-like II"/>
    <property type="match status" value="2"/>
</dbReference>